<dbReference type="InterPro" id="IPR036397">
    <property type="entry name" value="RNaseH_sf"/>
</dbReference>
<organism evidence="2 3">
    <name type="scientific">Olpidium bornovanus</name>
    <dbReference type="NCBI Taxonomy" id="278681"/>
    <lineage>
        <taxon>Eukaryota</taxon>
        <taxon>Fungi</taxon>
        <taxon>Fungi incertae sedis</taxon>
        <taxon>Olpidiomycota</taxon>
        <taxon>Olpidiomycotina</taxon>
        <taxon>Olpidiomycetes</taxon>
        <taxon>Olpidiales</taxon>
        <taxon>Olpidiaceae</taxon>
        <taxon>Olpidium</taxon>
    </lineage>
</organism>
<dbReference type="Proteomes" id="UP000673691">
    <property type="component" value="Unassembled WGS sequence"/>
</dbReference>
<evidence type="ECO:0000313" key="3">
    <source>
        <dbReference type="Proteomes" id="UP000673691"/>
    </source>
</evidence>
<accession>A0A8H7ZMS0</accession>
<feature type="region of interest" description="Disordered" evidence="1">
    <location>
        <begin position="251"/>
        <end position="275"/>
    </location>
</feature>
<dbReference type="OrthoDB" id="413122at2759"/>
<evidence type="ECO:0000313" key="2">
    <source>
        <dbReference type="EMBL" id="KAG5456010.1"/>
    </source>
</evidence>
<name>A0A8H7ZMS0_9FUNG</name>
<dbReference type="PANTHER" id="PTHR37984">
    <property type="entry name" value="PROTEIN CBG26694"/>
    <property type="match status" value="1"/>
</dbReference>
<sequence>MLIALLPRSPLLRPLFDTVALHQLPHRSLLGAMTGPAKVSAGSAPDVRHRKIHASPSPEHSNQKTNAFALTLRPSAFGPRSTPVKSSAHTFDVETDHGSLKWLLGMQKGDLACWAMRLSDFDLTIKPKPGRINDINGTSRRFPVTDADPAWSPDDIPQYTDLVNARSTATLLPAAQRMHLCISTTEAAYAQVSLQSVDFPAMETNILNTVVFAAEVAWPDRAPPEPLAESLLTTSLRPNYRRAASRPGYPCSLHFPTERDPDTAATNQSHEAPHDGKWWQTWQWRQTASASSPHPTSYPANRCKKPAGPLAVVLRSTPGWAPWQKQEYIRGCEIHQRFERAPRPWLRPLHPITEEEPFCAVAIDLITDLPEAADSSARHIAVFTDMFTKWPEAAPLTGNSAIDVADAFFLLSAIPFVISFRSLHQSVPRRRVSGLFFFFLGFLPPPPPTSPLTLALSHSLSVPIFRQLCFSSDILSVFLSFCSFPSKRKVLTGQKQQGPRGGGGDYACRERR</sequence>
<dbReference type="PANTHER" id="PTHR37984:SF5">
    <property type="entry name" value="PROTEIN NYNRIN-LIKE"/>
    <property type="match status" value="1"/>
</dbReference>
<keyword evidence="3" id="KW-1185">Reference proteome</keyword>
<dbReference type="Gene3D" id="3.30.420.10">
    <property type="entry name" value="Ribonuclease H-like superfamily/Ribonuclease H"/>
    <property type="match status" value="1"/>
</dbReference>
<dbReference type="EMBL" id="JAEFCI010012427">
    <property type="protein sequence ID" value="KAG5456010.1"/>
    <property type="molecule type" value="Genomic_DNA"/>
</dbReference>
<feature type="region of interest" description="Disordered" evidence="1">
    <location>
        <begin position="493"/>
        <end position="512"/>
    </location>
</feature>
<gene>
    <name evidence="2" type="ORF">BJ554DRAFT_4365</name>
</gene>
<dbReference type="GO" id="GO:0003676">
    <property type="term" value="F:nucleic acid binding"/>
    <property type="evidence" value="ECO:0007669"/>
    <property type="project" value="InterPro"/>
</dbReference>
<dbReference type="InterPro" id="IPR050951">
    <property type="entry name" value="Retrovirus_Pol_polyprotein"/>
</dbReference>
<protein>
    <submittedName>
        <fullName evidence="2">Uncharacterized protein</fullName>
    </submittedName>
</protein>
<reference evidence="2 3" key="1">
    <citation type="journal article" name="Sci. Rep.">
        <title>Genome-scale phylogenetic analyses confirm Olpidium as the closest living zoosporic fungus to the non-flagellated, terrestrial fungi.</title>
        <authorList>
            <person name="Chang Y."/>
            <person name="Rochon D."/>
            <person name="Sekimoto S."/>
            <person name="Wang Y."/>
            <person name="Chovatia M."/>
            <person name="Sandor L."/>
            <person name="Salamov A."/>
            <person name="Grigoriev I.V."/>
            <person name="Stajich J.E."/>
            <person name="Spatafora J.W."/>
        </authorList>
    </citation>
    <scope>NUCLEOTIDE SEQUENCE [LARGE SCALE GENOMIC DNA]</scope>
    <source>
        <strain evidence="2">S191</strain>
    </source>
</reference>
<dbReference type="AlphaFoldDB" id="A0A8H7ZMS0"/>
<comment type="caution">
    <text evidence="2">The sequence shown here is derived from an EMBL/GenBank/DDBJ whole genome shotgun (WGS) entry which is preliminary data.</text>
</comment>
<proteinExistence type="predicted"/>
<evidence type="ECO:0000256" key="1">
    <source>
        <dbReference type="SAM" id="MobiDB-lite"/>
    </source>
</evidence>